<keyword evidence="2" id="KW-1185">Reference proteome</keyword>
<name>A0A4R9LNE1_9LEPT</name>
<dbReference type="OrthoDB" id="325504at2"/>
<evidence type="ECO:0000313" key="1">
    <source>
        <dbReference type="EMBL" id="TGN10214.1"/>
    </source>
</evidence>
<organism evidence="1 2">
    <name type="scientific">Leptospira ilyithenensis</name>
    <dbReference type="NCBI Taxonomy" id="2484901"/>
    <lineage>
        <taxon>Bacteria</taxon>
        <taxon>Pseudomonadati</taxon>
        <taxon>Spirochaetota</taxon>
        <taxon>Spirochaetia</taxon>
        <taxon>Leptospirales</taxon>
        <taxon>Leptospiraceae</taxon>
        <taxon>Leptospira</taxon>
    </lineage>
</organism>
<dbReference type="Proteomes" id="UP000298264">
    <property type="component" value="Unassembled WGS sequence"/>
</dbReference>
<comment type="caution">
    <text evidence="1">The sequence shown here is derived from an EMBL/GenBank/DDBJ whole genome shotgun (WGS) entry which is preliminary data.</text>
</comment>
<gene>
    <name evidence="1" type="ORF">EHS11_10025</name>
</gene>
<reference evidence="1" key="1">
    <citation type="journal article" date="2019" name="PLoS Negl. Trop. Dis.">
        <title>Revisiting the worldwide diversity of Leptospira species in the environment.</title>
        <authorList>
            <person name="Vincent A.T."/>
            <person name="Schiettekatte O."/>
            <person name="Bourhy P."/>
            <person name="Veyrier F.J."/>
            <person name="Picardeau M."/>
        </authorList>
    </citation>
    <scope>NUCLEOTIDE SEQUENCE [LARGE SCALE GENOMIC DNA]</scope>
    <source>
        <strain evidence="1">201400974</strain>
    </source>
</reference>
<accession>A0A4R9LNE1</accession>
<dbReference type="AlphaFoldDB" id="A0A4R9LNE1"/>
<sequence>MKKNFLILVLIFHSCVSPVIKEQHSHPIVLGALQKEVVELSKELSKFSDINDDDRLKLLDITRVMCDVMKSKQKTFLGYPQFELLNEVKEKGKDIQCVWNFRKELIQFSMKTNGSSDWDLETNWFDKYPSRISMRFANLGYTVDRHWQWSIMRRKWESVLVFLKIEDQKEKRFRTYSFSRYAGGILKKEETILIGNESVLDGWQYDDTAMDGSSAKCTFYEKGKLSEDRRDCRLAGQIVNLPLEKINFE</sequence>
<evidence type="ECO:0000313" key="2">
    <source>
        <dbReference type="Proteomes" id="UP000298264"/>
    </source>
</evidence>
<proteinExistence type="predicted"/>
<dbReference type="RefSeq" id="WP_135764277.1">
    <property type="nucleotide sequence ID" value="NZ_RQHV01000045.1"/>
</dbReference>
<dbReference type="EMBL" id="RQHV01000045">
    <property type="protein sequence ID" value="TGN10214.1"/>
    <property type="molecule type" value="Genomic_DNA"/>
</dbReference>
<protein>
    <submittedName>
        <fullName evidence="1">Uncharacterized protein</fullName>
    </submittedName>
</protein>